<gene>
    <name evidence="2" type="ORF">ACJMK2_012234</name>
</gene>
<comment type="caution">
    <text evidence="2">The sequence shown here is derived from an EMBL/GenBank/DDBJ whole genome shotgun (WGS) entry which is preliminary data.</text>
</comment>
<dbReference type="EMBL" id="JBJQND010000013">
    <property type="protein sequence ID" value="KAL3857585.1"/>
    <property type="molecule type" value="Genomic_DNA"/>
</dbReference>
<evidence type="ECO:0000256" key="1">
    <source>
        <dbReference type="SAM" id="MobiDB-lite"/>
    </source>
</evidence>
<name>A0ABD3V7K3_SINWO</name>
<dbReference type="AlphaFoldDB" id="A0ABD3V7K3"/>
<accession>A0ABD3V7K3</accession>
<evidence type="ECO:0000313" key="3">
    <source>
        <dbReference type="Proteomes" id="UP001634394"/>
    </source>
</evidence>
<keyword evidence="3" id="KW-1185">Reference proteome</keyword>
<dbReference type="Proteomes" id="UP001634394">
    <property type="component" value="Unassembled WGS sequence"/>
</dbReference>
<feature type="region of interest" description="Disordered" evidence="1">
    <location>
        <begin position="203"/>
        <end position="222"/>
    </location>
</feature>
<evidence type="ECO:0000313" key="2">
    <source>
        <dbReference type="EMBL" id="KAL3857585.1"/>
    </source>
</evidence>
<sequence length="352" mass="39972">MGSQCWTIEHNVSIHVFSFTDTSFSTQSAERETFSEKATEYKPDESDMMLWPLSSSEKEIDLRDIGCKFQEIKGSGISVDTDLKSNFSFEEQTESLVARGSGPSRCGSSVSSGSIKASDMNIVLDSTHHIPFKRIPRMLKVAEWLLNMDTACMSKVCEDYQVISSPISREKQVLLTAICKCDSQLMLDQDSGFSRSRRDASEVLLPPDTSHSNNDDDVSKSDLGYRSYSDHTDIDQMTTSSFTSSGRSTMSLKSRECRCHMSECKCFDDMSFFDPLSRRYFRKPITMHMKYLKVGERAKMKRKRIVWDSGSSIGCNVCQRMNVELPMDTCNRHLSSDETLHPLLCFCPRFFP</sequence>
<protein>
    <submittedName>
        <fullName evidence="2">Uncharacterized protein</fullName>
    </submittedName>
</protein>
<organism evidence="2 3">
    <name type="scientific">Sinanodonta woodiana</name>
    <name type="common">Chinese pond mussel</name>
    <name type="synonym">Anodonta woodiana</name>
    <dbReference type="NCBI Taxonomy" id="1069815"/>
    <lineage>
        <taxon>Eukaryota</taxon>
        <taxon>Metazoa</taxon>
        <taxon>Spiralia</taxon>
        <taxon>Lophotrochozoa</taxon>
        <taxon>Mollusca</taxon>
        <taxon>Bivalvia</taxon>
        <taxon>Autobranchia</taxon>
        <taxon>Heteroconchia</taxon>
        <taxon>Palaeoheterodonta</taxon>
        <taxon>Unionida</taxon>
        <taxon>Unionoidea</taxon>
        <taxon>Unionidae</taxon>
        <taxon>Unioninae</taxon>
        <taxon>Sinanodonta</taxon>
    </lineage>
</organism>
<proteinExistence type="predicted"/>
<reference evidence="2 3" key="1">
    <citation type="submission" date="2024-11" db="EMBL/GenBank/DDBJ databases">
        <title>Chromosome-level genome assembly of the freshwater bivalve Anodonta woodiana.</title>
        <authorList>
            <person name="Chen X."/>
        </authorList>
    </citation>
    <scope>NUCLEOTIDE SEQUENCE [LARGE SCALE GENOMIC DNA]</scope>
    <source>
        <strain evidence="2">MN2024</strain>
        <tissue evidence="2">Gills</tissue>
    </source>
</reference>